<evidence type="ECO:0000313" key="1">
    <source>
        <dbReference type="EMBL" id="ROT47454.1"/>
    </source>
</evidence>
<name>A0A3N2QCE2_9BACT</name>
<gene>
    <name evidence="1" type="ORF">EDM02_02245</name>
</gene>
<proteinExistence type="predicted"/>
<dbReference type="Proteomes" id="UP000270927">
    <property type="component" value="Unassembled WGS sequence"/>
</dbReference>
<dbReference type="RefSeq" id="WP_123662692.1">
    <property type="nucleotide sequence ID" value="NZ_RARA01000023.1"/>
</dbReference>
<organism evidence="1 2">
    <name type="scientific">Candidatus Cardinium hertigii</name>
    <dbReference type="NCBI Taxonomy" id="247481"/>
    <lineage>
        <taxon>Bacteria</taxon>
        <taxon>Pseudomonadati</taxon>
        <taxon>Bacteroidota</taxon>
        <taxon>Cytophagia</taxon>
        <taxon>Cytophagales</taxon>
        <taxon>Amoebophilaceae</taxon>
        <taxon>Candidatus Cardinium</taxon>
    </lineage>
</organism>
<protein>
    <submittedName>
        <fullName evidence="1">Uncharacterized protein</fullName>
    </submittedName>
</protein>
<reference evidence="1 2" key="1">
    <citation type="submission" date="2018-09" db="EMBL/GenBank/DDBJ databases">
        <title>Comparative Genomics of Wolbachia-Cardinium Dual Endosymbiosis in a Plant-Parasitic Nematode.</title>
        <authorList>
            <person name="Brown A.M.V."/>
            <person name="Wasala S.K."/>
            <person name="Howe D.K."/>
            <person name="Peetz A.B."/>
            <person name="Zasada I.A."/>
            <person name="Denver D.R."/>
        </authorList>
    </citation>
    <scope>NUCLEOTIDE SEQUENCE [LARGE SCALE GENOMIC DNA]</scope>
    <source>
        <strain evidence="1 2">Pp_1</strain>
    </source>
</reference>
<dbReference type="OrthoDB" id="9766715at2"/>
<evidence type="ECO:0000313" key="2">
    <source>
        <dbReference type="Proteomes" id="UP000270927"/>
    </source>
</evidence>
<accession>A0A3N2QCE2</accession>
<sequence>MIEKNIPHAAVLTTINRKVQAQILEVVAFAEASSFLEPTTQPLTVYNYIYKPPHYPFLQY</sequence>
<dbReference type="AlphaFoldDB" id="A0A3N2QCE2"/>
<keyword evidence="2" id="KW-1185">Reference proteome</keyword>
<dbReference type="EMBL" id="RARA01000023">
    <property type="protein sequence ID" value="ROT47454.1"/>
    <property type="molecule type" value="Genomic_DNA"/>
</dbReference>
<comment type="caution">
    <text evidence="1">The sequence shown here is derived from an EMBL/GenBank/DDBJ whole genome shotgun (WGS) entry which is preliminary data.</text>
</comment>